<evidence type="ECO:0000313" key="4">
    <source>
        <dbReference type="Proteomes" id="UP000010798"/>
    </source>
</evidence>
<name>L0DCW7_SINAD</name>
<dbReference type="EMBL" id="CP003364">
    <property type="protein sequence ID" value="AGA26486.1"/>
    <property type="molecule type" value="Genomic_DNA"/>
</dbReference>
<evidence type="ECO:0000313" key="2">
    <source>
        <dbReference type="EMBL" id="AGA26188.1"/>
    </source>
</evidence>
<protein>
    <submittedName>
        <fullName evidence="3">Rhodopirellula transposase</fullName>
    </submittedName>
</protein>
<accession>L0DCW7</accession>
<dbReference type="KEGG" id="saci:Sinac_0170"/>
<dbReference type="KEGG" id="saci:Sinac_1823"/>
<keyword evidence="4" id="KW-1185">Reference proteome</keyword>
<reference evidence="3 4" key="1">
    <citation type="submission" date="2012-02" db="EMBL/GenBank/DDBJ databases">
        <title>Complete sequence of chromosome of Singulisphaera acidiphila DSM 18658.</title>
        <authorList>
            <consortium name="US DOE Joint Genome Institute (JGI-PGF)"/>
            <person name="Lucas S."/>
            <person name="Copeland A."/>
            <person name="Lapidus A."/>
            <person name="Glavina del Rio T."/>
            <person name="Dalin E."/>
            <person name="Tice H."/>
            <person name="Bruce D."/>
            <person name="Goodwin L."/>
            <person name="Pitluck S."/>
            <person name="Peters L."/>
            <person name="Ovchinnikova G."/>
            <person name="Chertkov O."/>
            <person name="Kyrpides N."/>
            <person name="Mavromatis K."/>
            <person name="Ivanova N."/>
            <person name="Brettin T."/>
            <person name="Detter J.C."/>
            <person name="Han C."/>
            <person name="Larimer F."/>
            <person name="Land M."/>
            <person name="Hauser L."/>
            <person name="Markowitz V."/>
            <person name="Cheng J.-F."/>
            <person name="Hugenholtz P."/>
            <person name="Woyke T."/>
            <person name="Wu D."/>
            <person name="Tindall B."/>
            <person name="Pomrenke H."/>
            <person name="Brambilla E."/>
            <person name="Klenk H.-P."/>
            <person name="Eisen J.A."/>
        </authorList>
    </citation>
    <scope>NUCLEOTIDE SEQUENCE [LARGE SCALE GENOMIC DNA]</scope>
    <source>
        <strain evidence="4">ATCC BAA-1392 / DSM 18658 / VKM B-2454 / MOB10</strain>
        <strain evidence="3">DSM 18658</strain>
    </source>
</reference>
<organism evidence="3 4">
    <name type="scientific">Singulisphaera acidiphila (strain ATCC BAA-1392 / DSM 18658 / VKM B-2454 / MOB10)</name>
    <dbReference type="NCBI Taxonomy" id="886293"/>
    <lineage>
        <taxon>Bacteria</taxon>
        <taxon>Pseudomonadati</taxon>
        <taxon>Planctomycetota</taxon>
        <taxon>Planctomycetia</taxon>
        <taxon>Isosphaerales</taxon>
        <taxon>Isosphaeraceae</taxon>
        <taxon>Singulisphaera</taxon>
    </lineage>
</organism>
<dbReference type="Proteomes" id="UP000010798">
    <property type="component" value="Chromosome"/>
</dbReference>
<evidence type="ECO:0000313" key="1">
    <source>
        <dbReference type="EMBL" id="AGA24624.1"/>
    </source>
</evidence>
<dbReference type="AlphaFoldDB" id="L0DCW7"/>
<dbReference type="EMBL" id="CP003364">
    <property type="protein sequence ID" value="AGA24624.1"/>
    <property type="molecule type" value="Genomic_DNA"/>
</dbReference>
<dbReference type="EMBL" id="CP003364">
    <property type="protein sequence ID" value="AGA26188.1"/>
    <property type="molecule type" value="Genomic_DNA"/>
</dbReference>
<dbReference type="STRING" id="886293.Sinac_0170"/>
<dbReference type="InterPro" id="IPR011518">
    <property type="entry name" value="Transposase_36"/>
</dbReference>
<dbReference type="Pfam" id="PF07592">
    <property type="entry name" value="DDE_Tnp_ISAZ013"/>
    <property type="match status" value="1"/>
</dbReference>
<proteinExistence type="predicted"/>
<dbReference type="eggNOG" id="COG1609">
    <property type="taxonomic scope" value="Bacteria"/>
</dbReference>
<dbReference type="RefSeq" id="WP_015243809.1">
    <property type="nucleotide sequence ID" value="NC_019892.1"/>
</dbReference>
<dbReference type="KEGG" id="saci:Sinac_2154"/>
<dbReference type="NCBIfam" id="NF033519">
    <property type="entry name" value="transpos_ISAzo13"/>
    <property type="match status" value="1"/>
</dbReference>
<dbReference type="HOGENOM" id="CLU_024793_0_0_0"/>
<evidence type="ECO:0000313" key="3">
    <source>
        <dbReference type="EMBL" id="AGA26486.1"/>
    </source>
</evidence>
<sequence>MYDPLVIAQIQRKFHLLSPEMDERRRRQWAAAEAKELGWGGVSLVAHATGLSRPTISAGMRELERPIAQRTVEGTRVRRPGGGRPTAAKSDPGLMAALESLLDPVTRGDPESPLRWTCKSTRRLAEELSRQNHGVGPRTVATLLHEAGYSLQANRKTREGVAHPDRNAQFEYINASVGRALARGQPAISVDTKKKELVGDFKNGGREWHPQGEPEEVRVHDFLDKTLGKAIPYGVYDMVNDQGWVSVGIDHDTAQFATHSIRRWWQEMGRERFPRATELLITADGGGSNGHRTRLWKVSLQALADDLGLMLSVSHFPPGTSKWNKIEHRLFSFITQNWRGKPLVSHQAIINLIAATTTKSGLIVKAVLDTNHYPLEIKVSDTELAALCLERHEFHGDWNYTIAPRIKKSRSQKL</sequence>
<gene>
    <name evidence="1" type="ordered locus">Sinac_0170</name>
    <name evidence="2" type="ordered locus">Sinac_1823</name>
    <name evidence="3" type="ordered locus">Sinac_2154</name>
</gene>